<dbReference type="InterPro" id="IPR032710">
    <property type="entry name" value="NTF2-like_dom_sf"/>
</dbReference>
<dbReference type="InterPro" id="IPR007627">
    <property type="entry name" value="RNA_pol_sigma70_r2"/>
</dbReference>
<evidence type="ECO:0000259" key="10">
    <source>
        <dbReference type="Pfam" id="PF08281"/>
    </source>
</evidence>
<dbReference type="InterPro" id="IPR039425">
    <property type="entry name" value="RNA_pol_sigma-70-like"/>
</dbReference>
<keyword evidence="3 7" id="KW-0805">Transcription regulation</keyword>
<proteinExistence type="inferred from homology"/>
<evidence type="ECO:0000256" key="7">
    <source>
        <dbReference type="RuleBase" id="RU000716"/>
    </source>
</evidence>
<feature type="domain" description="RNA polymerase sigma-70 region 2" evidence="9">
    <location>
        <begin position="48"/>
        <end position="115"/>
    </location>
</feature>
<gene>
    <name evidence="12" type="ORF">ACFQVD_01250</name>
</gene>
<dbReference type="NCBIfam" id="NF006089">
    <property type="entry name" value="PRK08241.1"/>
    <property type="match status" value="1"/>
</dbReference>
<comment type="caution">
    <text evidence="12">The sequence shown here is derived from an EMBL/GenBank/DDBJ whole genome shotgun (WGS) entry which is preliminary data.</text>
</comment>
<dbReference type="Pfam" id="PF08281">
    <property type="entry name" value="Sigma70_r4_2"/>
    <property type="match status" value="1"/>
</dbReference>
<dbReference type="Gene3D" id="3.10.450.50">
    <property type="match status" value="1"/>
</dbReference>
<dbReference type="NCBIfam" id="TIGR02937">
    <property type="entry name" value="sigma70-ECF"/>
    <property type="match status" value="1"/>
</dbReference>
<accession>A0ABW2STG2</accession>
<protein>
    <recommendedName>
        <fullName evidence="7">RNA polymerase sigma factor</fullName>
    </recommendedName>
</protein>
<evidence type="ECO:0000256" key="6">
    <source>
        <dbReference type="ARBA" id="ARBA00023163"/>
    </source>
</evidence>
<comment type="subunit">
    <text evidence="2">Interacts transiently with the RNA polymerase catalytic core formed by RpoA, RpoB, RpoC and RpoZ (2 alpha, 1 beta, 1 beta' and 1 omega subunit) to form the RNA polymerase holoenzyme that can initiate transcription.</text>
</comment>
<dbReference type="InterPro" id="IPR013249">
    <property type="entry name" value="RNA_pol_sigma70_r4_t2"/>
</dbReference>
<feature type="domain" description="RNA polymerase sigma factor 70 region 4 type 2" evidence="10">
    <location>
        <begin position="172"/>
        <end position="223"/>
    </location>
</feature>
<dbReference type="PANTHER" id="PTHR43133:SF65">
    <property type="entry name" value="ECF RNA POLYMERASE SIGMA FACTOR SIGG"/>
    <property type="match status" value="1"/>
</dbReference>
<dbReference type="InterPro" id="IPR014284">
    <property type="entry name" value="RNA_pol_sigma-70_dom"/>
</dbReference>
<evidence type="ECO:0000256" key="3">
    <source>
        <dbReference type="ARBA" id="ARBA00023015"/>
    </source>
</evidence>
<keyword evidence="13" id="KW-1185">Reference proteome</keyword>
<dbReference type="RefSeq" id="WP_343974610.1">
    <property type="nucleotide sequence ID" value="NZ_BAAAGK010000125.1"/>
</dbReference>
<organism evidence="12 13">
    <name type="scientific">Streptosporangium amethystogenes subsp. fukuiense</name>
    <dbReference type="NCBI Taxonomy" id="698418"/>
    <lineage>
        <taxon>Bacteria</taxon>
        <taxon>Bacillati</taxon>
        <taxon>Actinomycetota</taxon>
        <taxon>Actinomycetes</taxon>
        <taxon>Streptosporangiales</taxon>
        <taxon>Streptosporangiaceae</taxon>
        <taxon>Streptosporangium</taxon>
    </lineage>
</organism>
<dbReference type="SUPFAM" id="SSF88659">
    <property type="entry name" value="Sigma3 and sigma4 domains of RNA polymerase sigma factors"/>
    <property type="match status" value="1"/>
</dbReference>
<keyword evidence="6 7" id="KW-0804">Transcription</keyword>
<evidence type="ECO:0000256" key="2">
    <source>
        <dbReference type="ARBA" id="ARBA00011344"/>
    </source>
</evidence>
<dbReference type="InterPro" id="IPR013325">
    <property type="entry name" value="RNA_pol_sigma_r2"/>
</dbReference>
<dbReference type="NCBIfam" id="TIGR02960">
    <property type="entry name" value="SigX5"/>
    <property type="match status" value="1"/>
</dbReference>
<dbReference type="EMBL" id="JBHTEE010000001">
    <property type="protein sequence ID" value="MFC7598726.1"/>
    <property type="molecule type" value="Genomic_DNA"/>
</dbReference>
<evidence type="ECO:0000259" key="9">
    <source>
        <dbReference type="Pfam" id="PF04542"/>
    </source>
</evidence>
<evidence type="ECO:0000256" key="8">
    <source>
        <dbReference type="SAM" id="MobiDB-lite"/>
    </source>
</evidence>
<evidence type="ECO:0000256" key="5">
    <source>
        <dbReference type="ARBA" id="ARBA00023125"/>
    </source>
</evidence>
<keyword evidence="4 7" id="KW-0731">Sigma factor</keyword>
<evidence type="ECO:0000256" key="1">
    <source>
        <dbReference type="ARBA" id="ARBA00010641"/>
    </source>
</evidence>
<evidence type="ECO:0000256" key="4">
    <source>
        <dbReference type="ARBA" id="ARBA00023082"/>
    </source>
</evidence>
<dbReference type="InterPro" id="IPR013324">
    <property type="entry name" value="RNA_pol_sigma_r3/r4-like"/>
</dbReference>
<dbReference type="Pfam" id="PF12680">
    <property type="entry name" value="SnoaL_2"/>
    <property type="match status" value="1"/>
</dbReference>
<dbReference type="PROSITE" id="PS01063">
    <property type="entry name" value="SIGMA70_ECF"/>
    <property type="match status" value="1"/>
</dbReference>
<name>A0ABW2STG2_9ACTN</name>
<dbReference type="InterPro" id="IPR036388">
    <property type="entry name" value="WH-like_DNA-bd_sf"/>
</dbReference>
<dbReference type="PANTHER" id="PTHR43133">
    <property type="entry name" value="RNA POLYMERASE ECF-TYPE SIGMA FACTO"/>
    <property type="match status" value="1"/>
</dbReference>
<dbReference type="Proteomes" id="UP001596514">
    <property type="component" value="Unassembled WGS sequence"/>
</dbReference>
<feature type="region of interest" description="Disordered" evidence="8">
    <location>
        <begin position="1"/>
        <end position="24"/>
    </location>
</feature>
<evidence type="ECO:0000259" key="11">
    <source>
        <dbReference type="Pfam" id="PF12680"/>
    </source>
</evidence>
<dbReference type="Gene3D" id="1.10.1740.10">
    <property type="match status" value="1"/>
</dbReference>
<evidence type="ECO:0000313" key="13">
    <source>
        <dbReference type="Proteomes" id="UP001596514"/>
    </source>
</evidence>
<sequence>MPRSIVAFSPAGPTGGRGEDGGRSVGMGDDGLVVAAARAGDESAFAALVERHRGELRVHCYRMLGSFDESEDLVQETFLRAWKGFGGFEGRSTLRTWLYRIATNACLDALDGRARRVLPHHLAAPSDPSTDLPPRTDIAWLQPFPDRLREPAAPGEAEPDAVTVSRETIELAFLAAIQHLPPRQRAVLILRDVLGWPAGQTAALLEGSVASVNSALQRARATLREHLPERRLDWAATEPTERERAVLRRYMDALERADLAAVADLLAAEVRATMPPYPMWFRGRDAVMATLAASWDPGLPEYVGRFRMVETRANGWPAAAAYVQGPDEHVHRAAAIGVLRIEDGLIVELTAFHDPGLFAAFALPMTLPPTDR</sequence>
<keyword evidence="5 7" id="KW-0238">DNA-binding</keyword>
<dbReference type="SUPFAM" id="SSF88946">
    <property type="entry name" value="Sigma2 domain of RNA polymerase sigma factors"/>
    <property type="match status" value="1"/>
</dbReference>
<dbReference type="InterPro" id="IPR037401">
    <property type="entry name" value="SnoaL-like"/>
</dbReference>
<dbReference type="InterPro" id="IPR000838">
    <property type="entry name" value="RNA_pol_sigma70_ECF_CS"/>
</dbReference>
<reference evidence="13" key="1">
    <citation type="journal article" date="2019" name="Int. J. Syst. Evol. Microbiol.">
        <title>The Global Catalogue of Microorganisms (GCM) 10K type strain sequencing project: providing services to taxonomists for standard genome sequencing and annotation.</title>
        <authorList>
            <consortium name="The Broad Institute Genomics Platform"/>
            <consortium name="The Broad Institute Genome Sequencing Center for Infectious Disease"/>
            <person name="Wu L."/>
            <person name="Ma J."/>
        </authorList>
    </citation>
    <scope>NUCLEOTIDE SEQUENCE [LARGE SCALE GENOMIC DNA]</scope>
    <source>
        <strain evidence="13">JCM 10083</strain>
    </source>
</reference>
<feature type="domain" description="SnoaL-like" evidence="11">
    <location>
        <begin position="247"/>
        <end position="348"/>
    </location>
</feature>
<dbReference type="SUPFAM" id="SSF54427">
    <property type="entry name" value="NTF2-like"/>
    <property type="match status" value="1"/>
</dbReference>
<dbReference type="CDD" id="cd06171">
    <property type="entry name" value="Sigma70_r4"/>
    <property type="match status" value="1"/>
</dbReference>
<comment type="similarity">
    <text evidence="1 7">Belongs to the sigma-70 factor family. ECF subfamily.</text>
</comment>
<dbReference type="Pfam" id="PF04542">
    <property type="entry name" value="Sigma70_r2"/>
    <property type="match status" value="1"/>
</dbReference>
<dbReference type="Gene3D" id="1.10.10.10">
    <property type="entry name" value="Winged helix-like DNA-binding domain superfamily/Winged helix DNA-binding domain"/>
    <property type="match status" value="1"/>
</dbReference>
<dbReference type="InterPro" id="IPR014305">
    <property type="entry name" value="RNA_pol_sigma-G_actinobac"/>
</dbReference>
<evidence type="ECO:0000313" key="12">
    <source>
        <dbReference type="EMBL" id="MFC7598726.1"/>
    </source>
</evidence>